<reference evidence="1 2" key="1">
    <citation type="submission" date="2023-05" db="EMBL/GenBank/DDBJ databases">
        <authorList>
            <person name="Guo Y."/>
        </authorList>
    </citation>
    <scope>NUCLEOTIDE SEQUENCE [LARGE SCALE GENOMIC DNA]</scope>
    <source>
        <strain evidence="1 2">GR2756</strain>
    </source>
</reference>
<evidence type="ECO:0000313" key="1">
    <source>
        <dbReference type="EMBL" id="MDT9598545.1"/>
    </source>
</evidence>
<name>A0ABU3Q558_9SPHN</name>
<organism evidence="1 2">
    <name type="scientific">Sphingosinicella rhizophila</name>
    <dbReference type="NCBI Taxonomy" id="3050082"/>
    <lineage>
        <taxon>Bacteria</taxon>
        <taxon>Pseudomonadati</taxon>
        <taxon>Pseudomonadota</taxon>
        <taxon>Alphaproteobacteria</taxon>
        <taxon>Sphingomonadales</taxon>
        <taxon>Sphingosinicellaceae</taxon>
        <taxon>Sphingosinicella</taxon>
    </lineage>
</organism>
<proteinExistence type="predicted"/>
<evidence type="ECO:0000313" key="2">
    <source>
        <dbReference type="Proteomes" id="UP001259572"/>
    </source>
</evidence>
<protein>
    <recommendedName>
        <fullName evidence="3">DUF433 domain-containing protein</fullName>
    </recommendedName>
</protein>
<evidence type="ECO:0008006" key="3">
    <source>
        <dbReference type="Google" id="ProtNLM"/>
    </source>
</evidence>
<dbReference type="Proteomes" id="UP001259572">
    <property type="component" value="Unassembled WGS sequence"/>
</dbReference>
<gene>
    <name evidence="1" type="ORF">RQX22_06230</name>
</gene>
<sequence>MKHQRVEADPLFAGFYSTSDAARLLGLSGTVKLRGWLNGWPGSASGPIVERDFKSTSTVSFLDLMEMRFIEFFRGQGVTMQTLRKAAERARNDWGSDHPFALSKAKYLTDRRKIFAQVAEETGDKVTWDMASGQHEIWLTIENIIAKGVEFDPETELASRWFPRPSEFPTIAIDPKLAFGRPVVTGPGVPTAALFRQWKAEAGNSKKVAAWFNVSAADVDNAVEFELQTAA</sequence>
<accession>A0ABU3Q558</accession>
<dbReference type="EMBL" id="JAVUPU010000003">
    <property type="protein sequence ID" value="MDT9598545.1"/>
    <property type="molecule type" value="Genomic_DNA"/>
</dbReference>
<keyword evidence="2" id="KW-1185">Reference proteome</keyword>
<dbReference type="RefSeq" id="WP_315724702.1">
    <property type="nucleotide sequence ID" value="NZ_JAVUPU010000003.1"/>
</dbReference>
<comment type="caution">
    <text evidence="1">The sequence shown here is derived from an EMBL/GenBank/DDBJ whole genome shotgun (WGS) entry which is preliminary data.</text>
</comment>